<gene>
    <name evidence="1" type="ORF">HR065_01480</name>
</gene>
<evidence type="ECO:0000313" key="2">
    <source>
        <dbReference type="Proteomes" id="UP000568109"/>
    </source>
</evidence>
<organism evidence="1 2">
    <name type="scientific">Candidatus Phytoplasma pruni</name>
    <dbReference type="NCBI Taxonomy" id="479893"/>
    <lineage>
        <taxon>Bacteria</taxon>
        <taxon>Bacillati</taxon>
        <taxon>Mycoplasmatota</taxon>
        <taxon>Mollicutes</taxon>
        <taxon>Acholeplasmatales</taxon>
        <taxon>Acholeplasmataceae</taxon>
        <taxon>Candidatus Phytoplasma</taxon>
        <taxon>16SrIII (X-disease group)</taxon>
    </lineage>
</organism>
<comment type="caution">
    <text evidence="1">The sequence shown here is derived from an EMBL/GenBank/DDBJ whole genome shotgun (WGS) entry which is preliminary data.</text>
</comment>
<accession>A0A851HCF9</accession>
<proteinExistence type="predicted"/>
<name>A0A851HCF9_9MOLU</name>
<dbReference type="AlphaFoldDB" id="A0A851HCF9"/>
<keyword evidence="2" id="KW-1185">Reference proteome</keyword>
<dbReference type="RefSeq" id="WP_178734153.1">
    <property type="nucleotide sequence ID" value="NZ_JABUOH010000041.1"/>
</dbReference>
<evidence type="ECO:0008006" key="3">
    <source>
        <dbReference type="Google" id="ProtNLM"/>
    </source>
</evidence>
<evidence type="ECO:0000313" key="1">
    <source>
        <dbReference type="EMBL" id="NWN45755.1"/>
    </source>
</evidence>
<sequence>MPTNNNISNFFNETYQKIINNIKNKNQFQENDLYYKIKNLSIDARGSFGQQFLVDGLKKIGLKTVNDNNKNKDWDIKVNNYRVEVKTATLDSQNKFQHEGIHKTHNYDLLIFLDIAPNQIFIKAVLYDEIDFSKLHQRGAGRKLATGAGYKWDYYLPQHQAENNQINSLSDLNHQALLWLEKLAKLNNSTTLQNNDHNFPQPTAINTPHNHHAQARTQKIIIKNNPQGEQKK</sequence>
<dbReference type="Proteomes" id="UP000568109">
    <property type="component" value="Unassembled WGS sequence"/>
</dbReference>
<dbReference type="EMBL" id="JABUOH010000041">
    <property type="protein sequence ID" value="NWN45755.1"/>
    <property type="molecule type" value="Genomic_DNA"/>
</dbReference>
<reference evidence="1 2" key="1">
    <citation type="submission" date="2020-06" db="EMBL/GenBank/DDBJ databases">
        <title>Draft genome sequence of Candidatus Phytoplasma pruni (X-disease group, subgroup 16SrIII-B) strain ChTDIII from Argentina.</title>
        <authorList>
            <person name="Fernandez F.D."/>
            <person name="Zuebert C."/>
            <person name="Huettel B."/>
            <person name="Kube M."/>
            <person name="Conci L.R."/>
        </authorList>
    </citation>
    <scope>NUCLEOTIDE SEQUENCE [LARGE SCALE GENOMIC DNA]</scope>
    <source>
        <strain evidence="1 2">ChTDIII</strain>
    </source>
</reference>
<protein>
    <recommendedName>
        <fullName evidence="3">Restriction endonuclease</fullName>
    </recommendedName>
</protein>